<evidence type="ECO:0000313" key="1">
    <source>
        <dbReference type="EMBL" id="HIP57201.1"/>
    </source>
</evidence>
<dbReference type="EMBL" id="DQTV01000073">
    <property type="protein sequence ID" value="HIP57201.1"/>
    <property type="molecule type" value="Genomic_DNA"/>
</dbReference>
<dbReference type="Gene3D" id="3.10.129.10">
    <property type="entry name" value="Hotdog Thioesterase"/>
    <property type="match status" value="1"/>
</dbReference>
<dbReference type="CDD" id="cd03440">
    <property type="entry name" value="hot_dog"/>
    <property type="match status" value="1"/>
</dbReference>
<dbReference type="AlphaFoldDB" id="A0A832YZP6"/>
<evidence type="ECO:0000313" key="2">
    <source>
        <dbReference type="Proteomes" id="UP000605805"/>
    </source>
</evidence>
<sequence>MSFTLSTLPPSLTEVFKIRGVKINESRSCTTLTIEFSPEMLDDYGYIHGSIISTLNIIGAESAARFNIRDGEVLIVVNANLNFIKQPEVFDDLEVESCIVTRTDRLILVSTVIRCGESDIGRGSVLFVIEKIE</sequence>
<organism evidence="1 2">
    <name type="scientific">Ignisphaera aggregans</name>
    <dbReference type="NCBI Taxonomy" id="334771"/>
    <lineage>
        <taxon>Archaea</taxon>
        <taxon>Thermoproteota</taxon>
        <taxon>Thermoprotei</taxon>
        <taxon>Desulfurococcales</taxon>
        <taxon>Desulfurococcaceae</taxon>
        <taxon>Ignisphaera</taxon>
    </lineage>
</organism>
<gene>
    <name evidence="1" type="ORF">EYH02_03925</name>
</gene>
<evidence type="ECO:0008006" key="3">
    <source>
        <dbReference type="Google" id="ProtNLM"/>
    </source>
</evidence>
<comment type="caution">
    <text evidence="1">The sequence shown here is derived from an EMBL/GenBank/DDBJ whole genome shotgun (WGS) entry which is preliminary data.</text>
</comment>
<dbReference type="SUPFAM" id="SSF54637">
    <property type="entry name" value="Thioesterase/thiol ester dehydrase-isomerase"/>
    <property type="match status" value="1"/>
</dbReference>
<dbReference type="InterPro" id="IPR029069">
    <property type="entry name" value="HotDog_dom_sf"/>
</dbReference>
<proteinExistence type="predicted"/>
<name>A0A832YZP6_9CREN</name>
<dbReference type="Proteomes" id="UP000605805">
    <property type="component" value="Unassembled WGS sequence"/>
</dbReference>
<protein>
    <recommendedName>
        <fullName evidence="3">PaaI family thioesterase</fullName>
    </recommendedName>
</protein>
<accession>A0A832YZP6</accession>
<reference evidence="1" key="1">
    <citation type="journal article" date="2020" name="ISME J.">
        <title>Gammaproteobacteria mediating utilization of methyl-, sulfur- and petroleum organic compounds in deep ocean hydrothermal plumes.</title>
        <authorList>
            <person name="Zhou Z."/>
            <person name="Liu Y."/>
            <person name="Pan J."/>
            <person name="Cron B.R."/>
            <person name="Toner B.M."/>
            <person name="Anantharaman K."/>
            <person name="Breier J.A."/>
            <person name="Dick G.J."/>
            <person name="Li M."/>
        </authorList>
    </citation>
    <scope>NUCLEOTIDE SEQUENCE</scope>
    <source>
        <strain evidence="1">SZUA-1435</strain>
    </source>
</reference>